<proteinExistence type="predicted"/>
<organism evidence="1 2">
    <name type="scientific">Clonorchis sinensis</name>
    <name type="common">Chinese liver fluke</name>
    <dbReference type="NCBI Taxonomy" id="79923"/>
    <lineage>
        <taxon>Eukaryota</taxon>
        <taxon>Metazoa</taxon>
        <taxon>Spiralia</taxon>
        <taxon>Lophotrochozoa</taxon>
        <taxon>Platyhelminthes</taxon>
        <taxon>Trematoda</taxon>
        <taxon>Digenea</taxon>
        <taxon>Opisthorchiida</taxon>
        <taxon>Opisthorchiata</taxon>
        <taxon>Opisthorchiidae</taxon>
        <taxon>Clonorchis</taxon>
    </lineage>
</organism>
<dbReference type="Proteomes" id="UP000286415">
    <property type="component" value="Unassembled WGS sequence"/>
</dbReference>
<protein>
    <recommendedName>
        <fullName evidence="3">DUF4201 domain-containing protein</fullName>
    </recommendedName>
</protein>
<dbReference type="OrthoDB" id="10351629at2759"/>
<evidence type="ECO:0000313" key="2">
    <source>
        <dbReference type="Proteomes" id="UP000286415"/>
    </source>
</evidence>
<accession>A0A8T1M3M9</accession>
<dbReference type="EMBL" id="NIRI02000056">
    <property type="protein sequence ID" value="KAG5443512.1"/>
    <property type="molecule type" value="Genomic_DNA"/>
</dbReference>
<keyword evidence="2" id="KW-1185">Reference proteome</keyword>
<reference evidence="1 2" key="1">
    <citation type="journal article" date="2018" name="Biotechnol. Adv.">
        <title>Improved genomic resources and new bioinformatic workflow for the carcinogenic parasite Clonorchis sinensis: Biotechnological implications.</title>
        <authorList>
            <person name="Wang D."/>
            <person name="Korhonen P.K."/>
            <person name="Gasser R.B."/>
            <person name="Young N.D."/>
        </authorList>
    </citation>
    <scope>NUCLEOTIDE SEQUENCE [LARGE SCALE GENOMIC DNA]</scope>
    <source>
        <strain evidence="1">Cs-k2</strain>
    </source>
</reference>
<reference evidence="1 2" key="2">
    <citation type="journal article" date="2021" name="Genomics">
        <title>High-quality reference genome for Clonorchis sinensis.</title>
        <authorList>
            <person name="Young N.D."/>
            <person name="Stroehlein A.J."/>
            <person name="Kinkar L."/>
            <person name="Wang T."/>
            <person name="Sohn W.M."/>
            <person name="Chang B.C.H."/>
            <person name="Kaur P."/>
            <person name="Weisz D."/>
            <person name="Dudchenko O."/>
            <person name="Aiden E.L."/>
            <person name="Korhonen P.K."/>
            <person name="Gasser R.B."/>
        </authorList>
    </citation>
    <scope>NUCLEOTIDE SEQUENCE [LARGE SCALE GENOMIC DNA]</scope>
    <source>
        <strain evidence="1">Cs-k2</strain>
    </source>
</reference>
<name>A0A8T1M3M9_CLOSI</name>
<evidence type="ECO:0008006" key="3">
    <source>
        <dbReference type="Google" id="ProtNLM"/>
    </source>
</evidence>
<comment type="caution">
    <text evidence="1">The sequence shown here is derived from an EMBL/GenBank/DDBJ whole genome shotgun (WGS) entry which is preliminary data.</text>
</comment>
<evidence type="ECO:0000313" key="1">
    <source>
        <dbReference type="EMBL" id="KAG5443512.1"/>
    </source>
</evidence>
<dbReference type="AlphaFoldDB" id="A0A8T1M3M9"/>
<gene>
    <name evidence="1" type="ORF">CSKR_101073</name>
</gene>
<sequence>MSFRRSLRAVLTAVPSKLSQTSHGSTNTATLAELLENKSASTQKLLVENEAYRRFLEQISINQEAPDHIIQRHQETSDLSNQRHNLRFRSSCTVDKYRRLDARIKCSIINAEREALITEMQETRRENEAFLSAYKNNLICSLKMKNTLLRASVRRTKQEICRTAKEEKPTKMDFSLARKDNTTFAERLEELSSMINRTKCIHSKLHFQYRTVKENLLRQISENAQLKRKISQKQAIMARVVEAVNKLNKNLREQKLRHQHCQSMINNYAAPCLNDCVEQIKLSQRIDKELKLCEHRERLSQFSEAFSVVVQYELLCDQEPPTGLSIGKSSVCSPSYATQ</sequence>